<name>A0A3N6P2G0_9CYAN</name>
<proteinExistence type="predicted"/>
<dbReference type="Proteomes" id="UP000269154">
    <property type="component" value="Unassembled WGS sequence"/>
</dbReference>
<gene>
    <name evidence="2" type="ORF">D5R40_29245</name>
</gene>
<dbReference type="EMBL" id="RCBY01000303">
    <property type="protein sequence ID" value="RQH25741.1"/>
    <property type="molecule type" value="Genomic_DNA"/>
</dbReference>
<organism evidence="2 3">
    <name type="scientific">Okeania hirsuta</name>
    <dbReference type="NCBI Taxonomy" id="1458930"/>
    <lineage>
        <taxon>Bacteria</taxon>
        <taxon>Bacillati</taxon>
        <taxon>Cyanobacteriota</taxon>
        <taxon>Cyanophyceae</taxon>
        <taxon>Oscillatoriophycideae</taxon>
        <taxon>Oscillatoriales</taxon>
        <taxon>Microcoleaceae</taxon>
        <taxon>Okeania</taxon>
    </lineage>
</organism>
<evidence type="ECO:0000313" key="3">
    <source>
        <dbReference type="Proteomes" id="UP000269154"/>
    </source>
</evidence>
<evidence type="ECO:0000256" key="1">
    <source>
        <dbReference type="SAM" id="MobiDB-lite"/>
    </source>
</evidence>
<accession>A0A3N6P2G0</accession>
<evidence type="ECO:0000313" key="2">
    <source>
        <dbReference type="EMBL" id="RQH25741.1"/>
    </source>
</evidence>
<reference evidence="2 3" key="1">
    <citation type="journal article" date="2018" name="ACS Chem. Biol.">
        <title>Ketoreductase domain dysfunction expands chemodiversity: malyngamide biosynthesis in the cyanobacterium Okeania hirsuta.</title>
        <authorList>
            <person name="Moss N.A."/>
            <person name="Leao T."/>
            <person name="Rankin M."/>
            <person name="McCullough T.M."/>
            <person name="Qu P."/>
            <person name="Korobeynikov A."/>
            <person name="Smith J.L."/>
            <person name="Gerwick L."/>
            <person name="Gerwick W.H."/>
        </authorList>
    </citation>
    <scope>NUCLEOTIDE SEQUENCE [LARGE SCALE GENOMIC DNA]</scope>
    <source>
        <strain evidence="2 3">PAB10Feb10-1</strain>
    </source>
</reference>
<comment type="caution">
    <text evidence="2">The sequence shown here is derived from an EMBL/GenBank/DDBJ whole genome shotgun (WGS) entry which is preliminary data.</text>
</comment>
<dbReference type="AlphaFoldDB" id="A0A3N6P2G0"/>
<feature type="region of interest" description="Disordered" evidence="1">
    <location>
        <begin position="1"/>
        <end position="25"/>
    </location>
</feature>
<keyword evidence="3" id="KW-1185">Reference proteome</keyword>
<sequence length="62" mass="6841">MLERVWGDGDPPLTPPPPPEGSMGEIKKYISSTKTHTGLPKKELWGNKLLADAEKLLENSQI</sequence>
<protein>
    <submittedName>
        <fullName evidence="2">Uncharacterized protein</fullName>
    </submittedName>
</protein>